<name>A0AA40G6S5_9HYME</name>
<dbReference type="Proteomes" id="UP001177670">
    <property type="component" value="Unassembled WGS sequence"/>
</dbReference>
<keyword evidence="2" id="KW-1185">Reference proteome</keyword>
<evidence type="ECO:0000313" key="2">
    <source>
        <dbReference type="Proteomes" id="UP001177670"/>
    </source>
</evidence>
<proteinExistence type="predicted"/>
<dbReference type="AlphaFoldDB" id="A0AA40G6S5"/>
<gene>
    <name evidence="1" type="ORF">K0M31_016121</name>
</gene>
<dbReference type="EMBL" id="JAHYIQ010000005">
    <property type="protein sequence ID" value="KAK1131979.1"/>
    <property type="molecule type" value="Genomic_DNA"/>
</dbReference>
<accession>A0AA40G6S5</accession>
<sequence length="87" mass="10400">MDLDEDFLTERNVDWQQPKKIKKIPLLQQQQHKGTKVVKDVWKNEWKEFEVVEWEKESESLRFVSESLPRLISGADGSDSYPRRLLL</sequence>
<organism evidence="1 2">
    <name type="scientific">Melipona bicolor</name>
    <dbReference type="NCBI Taxonomy" id="60889"/>
    <lineage>
        <taxon>Eukaryota</taxon>
        <taxon>Metazoa</taxon>
        <taxon>Ecdysozoa</taxon>
        <taxon>Arthropoda</taxon>
        <taxon>Hexapoda</taxon>
        <taxon>Insecta</taxon>
        <taxon>Pterygota</taxon>
        <taxon>Neoptera</taxon>
        <taxon>Endopterygota</taxon>
        <taxon>Hymenoptera</taxon>
        <taxon>Apocrita</taxon>
        <taxon>Aculeata</taxon>
        <taxon>Apoidea</taxon>
        <taxon>Anthophila</taxon>
        <taxon>Apidae</taxon>
        <taxon>Melipona</taxon>
    </lineage>
</organism>
<evidence type="ECO:0000313" key="1">
    <source>
        <dbReference type="EMBL" id="KAK1131979.1"/>
    </source>
</evidence>
<comment type="caution">
    <text evidence="1">The sequence shown here is derived from an EMBL/GenBank/DDBJ whole genome shotgun (WGS) entry which is preliminary data.</text>
</comment>
<reference evidence="1" key="1">
    <citation type="submission" date="2021-10" db="EMBL/GenBank/DDBJ databases">
        <title>Melipona bicolor Genome sequencing and assembly.</title>
        <authorList>
            <person name="Araujo N.S."/>
            <person name="Arias M.C."/>
        </authorList>
    </citation>
    <scope>NUCLEOTIDE SEQUENCE</scope>
    <source>
        <strain evidence="1">USP_2M_L1-L4_2017</strain>
        <tissue evidence="1">Whole body</tissue>
    </source>
</reference>
<protein>
    <submittedName>
        <fullName evidence="1">Uncharacterized protein</fullName>
    </submittedName>
</protein>